<name>U6M7Y8_EIMMA</name>
<comment type="similarity">
    <text evidence="1">Belongs to the strictosidine synthase family.</text>
</comment>
<sequence length="459" mass="49773">SHHGTACSAERQRRESTRCSRPLGLQFASTPKKEDKSFNLIVCDGWRGLLQVVVPSARQRELGTPPQPASAVQELLKGSGSAQVYIPNAVTEQVQGKFYLTDSSSRSDAGRFGLITFEGAKKGTGRLLAVDLKTDTAEVVGSGIPFANGVVVTYDKSGVFVAALNARQIRYYPFSSSADSTGSLKEWRPVLTLPIPPDNLTRVQVEGKRLYAAASFGAPFVPPFVRSSDSGGLLQQLRSAVWTAWSRALRPYKPFPLFGGVLFPLMQLLPSSFFDFLIQVGAKRNKRGGQVVLFDGEGKIHKWLSRESQEAAARCSWVILHKWPNSKEVVMLVGAFRPEQPLCQVHIEKYLQARWPQESMQFCGALQAAVCVGLAEARKEGREPPYGLQADTAHQPQQTSGSSSICCSCSCGYSGCSSCCSGATEGLGFLLEVVRAEDTPDLCISEAAPAANTRGDKRC</sequence>
<dbReference type="GeneID" id="25339160"/>
<reference evidence="6" key="1">
    <citation type="submission" date="2013-10" db="EMBL/GenBank/DDBJ databases">
        <title>Genomic analysis of the causative agents of coccidiosis in chickens.</title>
        <authorList>
            <person name="Reid A.J."/>
            <person name="Blake D."/>
            <person name="Billington K."/>
            <person name="Browne H."/>
            <person name="Dunn M."/>
            <person name="Hung S."/>
            <person name="Kawahara F."/>
            <person name="Miranda-Saavedra D."/>
            <person name="Mourier T."/>
            <person name="Nagra H."/>
            <person name="Otto T.D."/>
            <person name="Rawlings N."/>
            <person name="Sanchez A."/>
            <person name="Sanders M."/>
            <person name="Subramaniam C."/>
            <person name="Tay Y."/>
            <person name="Dear P."/>
            <person name="Doerig C."/>
            <person name="Gruber A."/>
            <person name="Parkinson J."/>
            <person name="Shirley M."/>
            <person name="Wan K.L."/>
            <person name="Berriman M."/>
            <person name="Tomley F."/>
            <person name="Pain A."/>
        </authorList>
    </citation>
    <scope>NUCLEOTIDE SEQUENCE [LARGE SCALE GENOMIC DNA]</scope>
    <source>
        <strain evidence="6">Weybridge</strain>
    </source>
</reference>
<proteinExistence type="inferred from homology"/>
<dbReference type="InterPro" id="IPR018119">
    <property type="entry name" value="Strictosidine_synth_cons-reg"/>
</dbReference>
<dbReference type="OMA" id="YVDIACL"/>
<feature type="region of interest" description="Disordered" evidence="4">
    <location>
        <begin position="1"/>
        <end position="20"/>
    </location>
</feature>
<dbReference type="OrthoDB" id="5307922at2759"/>
<dbReference type="GO" id="GO:0016787">
    <property type="term" value="F:hydrolase activity"/>
    <property type="evidence" value="ECO:0007669"/>
    <property type="project" value="TreeGrafter"/>
</dbReference>
<accession>U6M7Y8</accession>
<dbReference type="Proteomes" id="UP000030763">
    <property type="component" value="Unassembled WGS sequence"/>
</dbReference>
<evidence type="ECO:0000256" key="3">
    <source>
        <dbReference type="ARBA" id="ARBA00023180"/>
    </source>
</evidence>
<evidence type="ECO:0000256" key="2">
    <source>
        <dbReference type="ARBA" id="ARBA00022553"/>
    </source>
</evidence>
<dbReference type="SUPFAM" id="SSF63829">
    <property type="entry name" value="Calcium-dependent phosphotriesterase"/>
    <property type="match status" value="1"/>
</dbReference>
<feature type="non-terminal residue" evidence="6">
    <location>
        <position position="1"/>
    </location>
</feature>
<evidence type="ECO:0000256" key="1">
    <source>
        <dbReference type="ARBA" id="ARBA00009191"/>
    </source>
</evidence>
<keyword evidence="2" id="KW-0597">Phosphoprotein</keyword>
<dbReference type="VEuPathDB" id="ToxoDB:EMWEY_00051740"/>
<organism evidence="6 7">
    <name type="scientific">Eimeria maxima</name>
    <name type="common">Coccidian parasite</name>
    <dbReference type="NCBI Taxonomy" id="5804"/>
    <lineage>
        <taxon>Eukaryota</taxon>
        <taxon>Sar</taxon>
        <taxon>Alveolata</taxon>
        <taxon>Apicomplexa</taxon>
        <taxon>Conoidasida</taxon>
        <taxon>Coccidia</taxon>
        <taxon>Eucoccidiorida</taxon>
        <taxon>Eimeriorina</taxon>
        <taxon>Eimeriidae</taxon>
        <taxon>Eimeria</taxon>
    </lineage>
</organism>
<evidence type="ECO:0000313" key="7">
    <source>
        <dbReference type="Proteomes" id="UP000030763"/>
    </source>
</evidence>
<keyword evidence="7" id="KW-1185">Reference proteome</keyword>
<dbReference type="AlphaFoldDB" id="U6M7Y8"/>
<dbReference type="Pfam" id="PF03088">
    <property type="entry name" value="Str_synth"/>
    <property type="match status" value="1"/>
</dbReference>
<feature type="domain" description="Strictosidine synthase conserved region" evidence="5">
    <location>
        <begin position="95"/>
        <end position="172"/>
    </location>
</feature>
<dbReference type="PANTHER" id="PTHR10426">
    <property type="entry name" value="STRICTOSIDINE SYNTHASE-RELATED"/>
    <property type="match status" value="1"/>
</dbReference>
<gene>
    <name evidence="6" type="ORF">EMWEY_00051740</name>
</gene>
<reference evidence="6" key="2">
    <citation type="submission" date="2013-10" db="EMBL/GenBank/DDBJ databases">
        <authorList>
            <person name="Aslett M."/>
        </authorList>
    </citation>
    <scope>NUCLEOTIDE SEQUENCE [LARGE SCALE GENOMIC DNA]</scope>
    <source>
        <strain evidence="6">Weybridge</strain>
    </source>
</reference>
<dbReference type="PANTHER" id="PTHR10426:SF88">
    <property type="entry name" value="ADIPOCYTE PLASMA MEMBRANE-ASSOCIATED PROTEIN HEMOMUCIN-RELATED"/>
    <property type="match status" value="1"/>
</dbReference>
<protein>
    <submittedName>
        <fullName evidence="6">Strictosidine synthase domain-containing protein, putative</fullName>
    </submittedName>
</protein>
<evidence type="ECO:0000259" key="5">
    <source>
        <dbReference type="Pfam" id="PF03088"/>
    </source>
</evidence>
<dbReference type="Gene3D" id="2.120.10.30">
    <property type="entry name" value="TolB, C-terminal domain"/>
    <property type="match status" value="1"/>
</dbReference>
<dbReference type="InterPro" id="IPR011042">
    <property type="entry name" value="6-blade_b-propeller_TolB-like"/>
</dbReference>
<evidence type="ECO:0000313" key="6">
    <source>
        <dbReference type="EMBL" id="CDJ58554.1"/>
    </source>
</evidence>
<dbReference type="RefSeq" id="XP_013335202.1">
    <property type="nucleotide sequence ID" value="XM_013479748.1"/>
</dbReference>
<keyword evidence="3" id="KW-0325">Glycoprotein</keyword>
<dbReference type="EMBL" id="HG719720">
    <property type="protein sequence ID" value="CDJ58554.1"/>
    <property type="molecule type" value="Genomic_DNA"/>
</dbReference>
<evidence type="ECO:0000256" key="4">
    <source>
        <dbReference type="SAM" id="MobiDB-lite"/>
    </source>
</evidence>